<keyword evidence="6 8" id="KW-0472">Membrane</keyword>
<dbReference type="GO" id="GO:0005886">
    <property type="term" value="C:plasma membrane"/>
    <property type="evidence" value="ECO:0007669"/>
    <property type="project" value="UniProtKB-SubCell"/>
</dbReference>
<dbReference type="InterPro" id="IPR007449">
    <property type="entry name" value="ZipA_FtsZ-bd_C"/>
</dbReference>
<feature type="domain" description="ZipA C-terminal FtsZ-binding" evidence="11">
    <location>
        <begin position="172"/>
        <end position="302"/>
    </location>
</feature>
<dbReference type="NCBIfam" id="TIGR02205">
    <property type="entry name" value="septum_zipA"/>
    <property type="match status" value="1"/>
</dbReference>
<keyword evidence="13" id="KW-1185">Reference proteome</keyword>
<evidence type="ECO:0000256" key="10">
    <source>
        <dbReference type="SAM" id="MobiDB-lite"/>
    </source>
</evidence>
<dbReference type="PANTHER" id="PTHR38685:SF1">
    <property type="entry name" value="CELL DIVISION PROTEIN ZIPA"/>
    <property type="match status" value="1"/>
</dbReference>
<reference evidence="12" key="2">
    <citation type="submission" date="2023-08" db="EMBL/GenBank/DDBJ databases">
        <authorList>
            <person name="Luo J."/>
        </authorList>
    </citation>
    <scope>NUCLEOTIDE SEQUENCE</scope>
    <source>
        <strain evidence="12">DSM 25064</strain>
    </source>
</reference>
<protein>
    <recommendedName>
        <fullName evidence="8 9">Cell division protein ZipA</fullName>
    </recommendedName>
</protein>
<gene>
    <name evidence="8 12" type="primary">zipA</name>
    <name evidence="12" type="ORF">Q8A57_02150</name>
</gene>
<sequence length="314" mass="34726">MTMEFGAREMMIALGALVALAILLDVIRRIRNARYEKIHMPRRKQPIFDDDDLPEDYGSELPSGGARVVGYRDDSDVEQLSREVRERAEANKPKLTVPKREPKQSSLNLGDEAVEPKQAQPNTEEPQAKVVEDEPVAEVREAPAIEKSKPAAPTKEQKKPVSSAPKESRPPVVSVVVLHMMAPPEEPFPGEDLLDSLLGAGLRYGSMKIFHRHAGDDGSGPVIFSVANSVNPGTFDLDNMENFSTPGVSLFFAMEDVDDPMKAFTLLLDAAKKMSAELGGVLKDESRSVLTKQTEEHYRQRITDYCRSQLSGIE</sequence>
<dbReference type="InterPro" id="IPR036765">
    <property type="entry name" value="ZipA_FtsZ-bd_C_sf"/>
</dbReference>
<evidence type="ECO:0000256" key="5">
    <source>
        <dbReference type="ARBA" id="ARBA00022989"/>
    </source>
</evidence>
<accession>A0AAW8B182</accession>
<evidence type="ECO:0000313" key="12">
    <source>
        <dbReference type="EMBL" id="MDP1519766.1"/>
    </source>
</evidence>
<keyword evidence="2 8" id="KW-0997">Cell inner membrane</keyword>
<dbReference type="InterPro" id="IPR011919">
    <property type="entry name" value="Cell_div_ZipA"/>
</dbReference>
<feature type="compositionally biased region" description="Acidic residues" evidence="10">
    <location>
        <begin position="48"/>
        <end position="58"/>
    </location>
</feature>
<evidence type="ECO:0000256" key="1">
    <source>
        <dbReference type="ARBA" id="ARBA00022475"/>
    </source>
</evidence>
<evidence type="ECO:0000256" key="8">
    <source>
        <dbReference type="HAMAP-Rule" id="MF_00509"/>
    </source>
</evidence>
<dbReference type="HAMAP" id="MF_00509">
    <property type="entry name" value="ZipA"/>
    <property type="match status" value="1"/>
</dbReference>
<keyword evidence="1 8" id="KW-1003">Cell membrane</keyword>
<feature type="compositionally biased region" description="Basic and acidic residues" evidence="10">
    <location>
        <begin position="86"/>
        <end position="103"/>
    </location>
</feature>
<comment type="similarity">
    <text evidence="8 9">Belongs to the ZipA family.</text>
</comment>
<dbReference type="EMBL" id="JAUUUU010000001">
    <property type="protein sequence ID" value="MDP1519766.1"/>
    <property type="molecule type" value="Genomic_DNA"/>
</dbReference>
<evidence type="ECO:0000256" key="9">
    <source>
        <dbReference type="RuleBase" id="RU003612"/>
    </source>
</evidence>
<comment type="caution">
    <text evidence="12">The sequence shown here is derived from an EMBL/GenBank/DDBJ whole genome shotgun (WGS) entry which is preliminary data.</text>
</comment>
<dbReference type="AlphaFoldDB" id="A0AAW8B182"/>
<organism evidence="12 13">
    <name type="scientific">Porticoccus litoralis</name>
    <dbReference type="NCBI Taxonomy" id="434086"/>
    <lineage>
        <taxon>Bacteria</taxon>
        <taxon>Pseudomonadati</taxon>
        <taxon>Pseudomonadota</taxon>
        <taxon>Gammaproteobacteria</taxon>
        <taxon>Cellvibrionales</taxon>
        <taxon>Porticoccaceae</taxon>
        <taxon>Porticoccus</taxon>
    </lineage>
</organism>
<feature type="region of interest" description="Disordered" evidence="10">
    <location>
        <begin position="45"/>
        <end position="72"/>
    </location>
</feature>
<keyword evidence="4 8" id="KW-0812">Transmembrane</keyword>
<dbReference type="RefSeq" id="WP_305169277.1">
    <property type="nucleotide sequence ID" value="NZ_JAUUUU010000001.1"/>
</dbReference>
<evidence type="ECO:0000256" key="3">
    <source>
        <dbReference type="ARBA" id="ARBA00022618"/>
    </source>
</evidence>
<feature type="region of interest" description="Disordered" evidence="10">
    <location>
        <begin position="86"/>
        <end position="170"/>
    </location>
</feature>
<dbReference type="Pfam" id="PF04354">
    <property type="entry name" value="ZipA_C"/>
    <property type="match status" value="1"/>
</dbReference>
<reference evidence="12" key="1">
    <citation type="journal article" date="2010" name="Int. J. Syst. Evol. Microbiol.">
        <title>Porticoccus litoralis gen. nov., sp. nov., a gammaproteobacterium isolated from the Yellow Sea.</title>
        <authorList>
            <person name="Oh H.M."/>
            <person name="Kim H."/>
            <person name="Kim K.M."/>
            <person name="Min G.S."/>
            <person name="Cho J.C."/>
        </authorList>
    </citation>
    <scope>NUCLEOTIDE SEQUENCE</scope>
    <source>
        <strain evidence="12">DSM 25064</strain>
    </source>
</reference>
<comment type="subcellular location">
    <subcellularLocation>
        <location evidence="8">Cell inner membrane</location>
        <topology evidence="8">Single-pass type I membrane protein</topology>
    </subcellularLocation>
    <text evidence="8">Localizes to the Z ring in an FtsZ-dependent manner.</text>
</comment>
<dbReference type="GO" id="GO:0043093">
    <property type="term" value="P:FtsZ-dependent cytokinesis"/>
    <property type="evidence" value="ECO:0007669"/>
    <property type="project" value="UniProtKB-UniRule"/>
</dbReference>
<name>A0AAW8B182_9GAMM</name>
<dbReference type="Gene3D" id="3.30.1400.10">
    <property type="entry name" value="ZipA, C-terminal FtsZ-binding domain"/>
    <property type="match status" value="1"/>
</dbReference>
<dbReference type="SUPFAM" id="SSF64383">
    <property type="entry name" value="Cell-division protein ZipA, C-terminal domain"/>
    <property type="match status" value="1"/>
</dbReference>
<evidence type="ECO:0000256" key="4">
    <source>
        <dbReference type="ARBA" id="ARBA00022692"/>
    </source>
</evidence>
<comment type="function">
    <text evidence="8 9">Essential cell division protein that stabilizes the FtsZ protofilaments by cross-linking them and that serves as a cytoplasmic membrane anchor for the Z ring. Also required for the recruitment to the septal ring of downstream cell division proteins.</text>
</comment>
<feature type="compositionally biased region" description="Basic and acidic residues" evidence="10">
    <location>
        <begin position="126"/>
        <end position="159"/>
    </location>
</feature>
<dbReference type="PANTHER" id="PTHR38685">
    <property type="entry name" value="CELL DIVISION PROTEIN ZIPA"/>
    <property type="match status" value="1"/>
</dbReference>
<keyword evidence="3 8" id="KW-0132">Cell division</keyword>
<evidence type="ECO:0000259" key="11">
    <source>
        <dbReference type="SMART" id="SM00771"/>
    </source>
</evidence>
<comment type="subunit">
    <text evidence="8">Interacts with FtsZ via their C-terminal domains.</text>
</comment>
<keyword evidence="5 8" id="KW-1133">Transmembrane helix</keyword>
<dbReference type="GO" id="GO:0032153">
    <property type="term" value="C:cell division site"/>
    <property type="evidence" value="ECO:0007669"/>
    <property type="project" value="UniProtKB-UniRule"/>
</dbReference>
<dbReference type="Proteomes" id="UP001178354">
    <property type="component" value="Unassembled WGS sequence"/>
</dbReference>
<evidence type="ECO:0000256" key="6">
    <source>
        <dbReference type="ARBA" id="ARBA00023136"/>
    </source>
</evidence>
<keyword evidence="7 8" id="KW-0131">Cell cycle</keyword>
<evidence type="ECO:0000313" key="13">
    <source>
        <dbReference type="Proteomes" id="UP001178354"/>
    </source>
</evidence>
<proteinExistence type="inferred from homology"/>
<dbReference type="GO" id="GO:0000917">
    <property type="term" value="P:division septum assembly"/>
    <property type="evidence" value="ECO:0007669"/>
    <property type="project" value="TreeGrafter"/>
</dbReference>
<evidence type="ECO:0000256" key="2">
    <source>
        <dbReference type="ARBA" id="ARBA00022519"/>
    </source>
</evidence>
<evidence type="ECO:0000256" key="7">
    <source>
        <dbReference type="ARBA" id="ARBA00023306"/>
    </source>
</evidence>
<dbReference type="SMART" id="SM00771">
    <property type="entry name" value="ZipA_C"/>
    <property type="match status" value="1"/>
</dbReference>